<evidence type="ECO:0000313" key="4">
    <source>
        <dbReference type="Proteomes" id="UP000009144"/>
    </source>
</evidence>
<dbReference type="eggNOG" id="COG0625">
    <property type="taxonomic scope" value="Bacteria"/>
</dbReference>
<evidence type="ECO:0000259" key="2">
    <source>
        <dbReference type="PROSITE" id="PS50405"/>
    </source>
</evidence>
<dbReference type="GO" id="GO:0005737">
    <property type="term" value="C:cytoplasm"/>
    <property type="evidence" value="ECO:0007669"/>
    <property type="project" value="TreeGrafter"/>
</dbReference>
<accession>I1XN27</accession>
<dbReference type="Proteomes" id="UP000009144">
    <property type="component" value="Chromosome"/>
</dbReference>
<proteinExistence type="predicted"/>
<dbReference type="AlphaFoldDB" id="I1XN27"/>
<dbReference type="Gene3D" id="1.20.1050.10">
    <property type="match status" value="1"/>
</dbReference>
<organism evidence="3 4">
    <name type="scientific">Methylophaga nitratireducenticrescens</name>
    <dbReference type="NCBI Taxonomy" id="754476"/>
    <lineage>
        <taxon>Bacteria</taxon>
        <taxon>Pseudomonadati</taxon>
        <taxon>Pseudomonadota</taxon>
        <taxon>Gammaproteobacteria</taxon>
        <taxon>Thiotrichales</taxon>
        <taxon>Piscirickettsiaceae</taxon>
        <taxon>Methylophaga</taxon>
    </lineage>
</organism>
<dbReference type="PROSITE" id="PS50404">
    <property type="entry name" value="GST_NTER"/>
    <property type="match status" value="1"/>
</dbReference>
<dbReference type="EMBL" id="CP003390">
    <property type="protein sequence ID" value="AFI85796.1"/>
    <property type="molecule type" value="Genomic_DNA"/>
</dbReference>
<dbReference type="PROSITE" id="PS50405">
    <property type="entry name" value="GST_CTER"/>
    <property type="match status" value="1"/>
</dbReference>
<dbReference type="HOGENOM" id="CLU_090620_0_0_6"/>
<name>I1XN27_METNJ</name>
<gene>
    <name evidence="3" type="ordered locus">Q7A_3021</name>
</gene>
<protein>
    <submittedName>
        <fullName evidence="3">Glutathione S-transferase domain protein</fullName>
    </submittedName>
</protein>
<dbReference type="STRING" id="754476.Q7A_3021"/>
<dbReference type="SUPFAM" id="SSF52833">
    <property type="entry name" value="Thioredoxin-like"/>
    <property type="match status" value="1"/>
</dbReference>
<evidence type="ECO:0000313" key="3">
    <source>
        <dbReference type="EMBL" id="AFI85796.1"/>
    </source>
</evidence>
<reference evidence="3 4" key="2">
    <citation type="journal article" date="2013" name="Int. J. Syst. Evol. Microbiol.">
        <title>Methylophaga nitratireducenticrescens sp. nov. and Methylophaga frappieri sp. nov., isolated from the biofilm of the methanol-fed denitrification system treating the seawater at the Montreal Biodome.</title>
        <authorList>
            <person name="Villeneuve C."/>
            <person name="Martineau C."/>
            <person name="Mauffrey F."/>
            <person name="Villemur R."/>
        </authorList>
    </citation>
    <scope>NUCLEOTIDE SEQUENCE [LARGE SCALE GENOMIC DNA]</scope>
    <source>
        <strain evidence="3 4">JAM1</strain>
    </source>
</reference>
<keyword evidence="4" id="KW-1185">Reference proteome</keyword>
<dbReference type="KEGG" id="mej:Q7A_3021"/>
<dbReference type="Gene3D" id="3.40.30.10">
    <property type="entry name" value="Glutaredoxin"/>
    <property type="match status" value="1"/>
</dbReference>
<feature type="domain" description="GST C-terminal" evidence="2">
    <location>
        <begin position="69"/>
        <end position="189"/>
    </location>
</feature>
<dbReference type="PANTHER" id="PTHR43968">
    <property type="match status" value="1"/>
</dbReference>
<dbReference type="InterPro" id="IPR050983">
    <property type="entry name" value="GST_Omega/HSP26"/>
</dbReference>
<evidence type="ECO:0000259" key="1">
    <source>
        <dbReference type="PROSITE" id="PS50404"/>
    </source>
</evidence>
<dbReference type="InterPro" id="IPR036249">
    <property type="entry name" value="Thioredoxin-like_sf"/>
</dbReference>
<dbReference type="PATRIC" id="fig|754476.3.peg.2967"/>
<dbReference type="CDD" id="cd03196">
    <property type="entry name" value="GST_C_5"/>
    <property type="match status" value="1"/>
</dbReference>
<dbReference type="InterPro" id="IPR004045">
    <property type="entry name" value="Glutathione_S-Trfase_N"/>
</dbReference>
<reference evidence="3 4" key="1">
    <citation type="journal article" date="2012" name="J. Bacteriol.">
        <title>Complete genome sequences of Methylophaga sp. strain JAM1 and Methylophaga sp. strain JAM7.</title>
        <authorList>
            <person name="Villeneuve C."/>
            <person name="Martineau C."/>
            <person name="Mauffrey F."/>
            <person name="Villemur R."/>
        </authorList>
    </citation>
    <scope>NUCLEOTIDE SEQUENCE [LARGE SCALE GENOMIC DNA]</scope>
    <source>
        <strain evidence="3 4">JAM1</strain>
    </source>
</reference>
<sequence length="202" mass="23740">MRARLAIAIAGCEVEIREVVLKDKPAELLEISPKATVPVLLDSNNNVIEESLDIMLWAASHHAIWQSLDEQQRKEALILIEENDVSFKQMLDRYKYADRFPEHSERYYREQGEQFLAKLENRLHQQTGLMTDSLTLVDFALLPFIRQFALVDWEWFSNADYPKLQNWLNGFLQSDLFKQVMHKYPQWQAGDEITVFPITQQQ</sequence>
<dbReference type="Pfam" id="PF13410">
    <property type="entry name" value="GST_C_2"/>
    <property type="match status" value="1"/>
</dbReference>
<dbReference type="SUPFAM" id="SSF47616">
    <property type="entry name" value="GST C-terminal domain-like"/>
    <property type="match status" value="1"/>
</dbReference>
<dbReference type="Pfam" id="PF13409">
    <property type="entry name" value="GST_N_2"/>
    <property type="match status" value="1"/>
</dbReference>
<dbReference type="InterPro" id="IPR010987">
    <property type="entry name" value="Glutathione-S-Trfase_C-like"/>
</dbReference>
<feature type="domain" description="GST N-terminal" evidence="1">
    <location>
        <begin position="1"/>
        <end position="66"/>
    </location>
</feature>
<dbReference type="InterPro" id="IPR036282">
    <property type="entry name" value="Glutathione-S-Trfase_C_sf"/>
</dbReference>
<dbReference type="PANTHER" id="PTHR43968:SF6">
    <property type="entry name" value="GLUTATHIONE S-TRANSFERASE OMEGA"/>
    <property type="match status" value="1"/>
</dbReference>